<name>A0A2T9YDH0_9FUNG</name>
<dbReference type="PANTHER" id="PTHR10302">
    <property type="entry name" value="SINGLE-STRANDED DNA-BINDING PROTEIN"/>
    <property type="match status" value="1"/>
</dbReference>
<protein>
    <recommendedName>
        <fullName evidence="5">Single-stranded DNA-binding protein</fullName>
    </recommendedName>
</protein>
<dbReference type="NCBIfam" id="TIGR00621">
    <property type="entry name" value="ssb"/>
    <property type="match status" value="1"/>
</dbReference>
<accession>A0A2T9YDH0</accession>
<keyword evidence="1 2" id="KW-0238">DNA-binding</keyword>
<dbReference type="InterPro" id="IPR011344">
    <property type="entry name" value="ssDNA-bd"/>
</dbReference>
<dbReference type="AlphaFoldDB" id="A0A2T9YDH0"/>
<evidence type="ECO:0000256" key="2">
    <source>
        <dbReference type="PROSITE-ProRule" id="PRU00252"/>
    </source>
</evidence>
<dbReference type="Proteomes" id="UP000245383">
    <property type="component" value="Unassembled WGS sequence"/>
</dbReference>
<dbReference type="PANTHER" id="PTHR10302:SF0">
    <property type="entry name" value="SINGLE-STRANDED DNA-BINDING PROTEIN, MITOCHONDRIAL"/>
    <property type="match status" value="1"/>
</dbReference>
<dbReference type="InterPro" id="IPR000424">
    <property type="entry name" value="Primosome_PriB/ssb"/>
</dbReference>
<dbReference type="GO" id="GO:0042645">
    <property type="term" value="C:mitochondrial nucleoid"/>
    <property type="evidence" value="ECO:0007669"/>
    <property type="project" value="TreeGrafter"/>
</dbReference>
<dbReference type="OrthoDB" id="1078367at2759"/>
<dbReference type="CDD" id="cd04496">
    <property type="entry name" value="SSB_OBF"/>
    <property type="match status" value="1"/>
</dbReference>
<dbReference type="SUPFAM" id="SSF50249">
    <property type="entry name" value="Nucleic acid-binding proteins"/>
    <property type="match status" value="1"/>
</dbReference>
<dbReference type="PROSITE" id="PS50935">
    <property type="entry name" value="SSB"/>
    <property type="match status" value="1"/>
</dbReference>
<gene>
    <name evidence="3" type="ORF">BB561_004908</name>
</gene>
<dbReference type="InterPro" id="IPR012340">
    <property type="entry name" value="NA-bd_OB-fold"/>
</dbReference>
<keyword evidence="4" id="KW-1185">Reference proteome</keyword>
<dbReference type="Pfam" id="PF00436">
    <property type="entry name" value="SSB"/>
    <property type="match status" value="1"/>
</dbReference>
<evidence type="ECO:0000313" key="3">
    <source>
        <dbReference type="EMBL" id="PVU90355.1"/>
    </source>
</evidence>
<evidence type="ECO:0008006" key="5">
    <source>
        <dbReference type="Google" id="ProtNLM"/>
    </source>
</evidence>
<comment type="caution">
    <text evidence="3">The sequence shown here is derived from an EMBL/GenBank/DDBJ whole genome shotgun (WGS) entry which is preliminary data.</text>
</comment>
<dbReference type="GO" id="GO:0003697">
    <property type="term" value="F:single-stranded DNA binding"/>
    <property type="evidence" value="ECO:0007669"/>
    <property type="project" value="InterPro"/>
</dbReference>
<evidence type="ECO:0000313" key="4">
    <source>
        <dbReference type="Proteomes" id="UP000245383"/>
    </source>
</evidence>
<dbReference type="GO" id="GO:0006264">
    <property type="term" value="P:mitochondrial DNA replication"/>
    <property type="evidence" value="ECO:0007669"/>
    <property type="project" value="TreeGrafter"/>
</dbReference>
<dbReference type="Gene3D" id="2.40.50.140">
    <property type="entry name" value="Nucleic acid-binding proteins"/>
    <property type="match status" value="1"/>
</dbReference>
<proteinExistence type="predicted"/>
<sequence length="164" mass="18772">MTFGLTMKRFNSALFPAFRQSKSPVPKLAQTRSLIYLNKIHLLGCVGQAPQVREVDNKYKIAYFSLATSVFFNDSEGNLLKKTEWHKVTAFRAQAEYVEKAVRKGNYVYVEGSVQYKQYINKEGVEVTATNILANFIKATKSNKQILEKNLQETLEEPPKQEEI</sequence>
<dbReference type="STRING" id="133385.A0A2T9YDH0"/>
<evidence type="ECO:0000256" key="1">
    <source>
        <dbReference type="ARBA" id="ARBA00023125"/>
    </source>
</evidence>
<dbReference type="EMBL" id="MBFR01000261">
    <property type="protein sequence ID" value="PVU90355.1"/>
    <property type="molecule type" value="Genomic_DNA"/>
</dbReference>
<organism evidence="3 4">
    <name type="scientific">Smittium simulii</name>
    <dbReference type="NCBI Taxonomy" id="133385"/>
    <lineage>
        <taxon>Eukaryota</taxon>
        <taxon>Fungi</taxon>
        <taxon>Fungi incertae sedis</taxon>
        <taxon>Zoopagomycota</taxon>
        <taxon>Kickxellomycotina</taxon>
        <taxon>Harpellomycetes</taxon>
        <taxon>Harpellales</taxon>
        <taxon>Legeriomycetaceae</taxon>
        <taxon>Smittium</taxon>
    </lineage>
</organism>
<reference evidence="3 4" key="1">
    <citation type="journal article" date="2018" name="MBio">
        <title>Comparative Genomics Reveals the Core Gene Toolbox for the Fungus-Insect Symbiosis.</title>
        <authorList>
            <person name="Wang Y."/>
            <person name="Stata M."/>
            <person name="Wang W."/>
            <person name="Stajich J.E."/>
            <person name="White M.M."/>
            <person name="Moncalvo J.M."/>
        </authorList>
    </citation>
    <scope>NUCLEOTIDE SEQUENCE [LARGE SCALE GENOMIC DNA]</scope>
    <source>
        <strain evidence="3 4">SWE-8-4</strain>
    </source>
</reference>